<name>J3LWD1_ORYBR</name>
<evidence type="ECO:0000313" key="2">
    <source>
        <dbReference type="Proteomes" id="UP000006038"/>
    </source>
</evidence>
<proteinExistence type="predicted"/>
<reference evidence="1" key="2">
    <citation type="submission" date="2013-04" db="UniProtKB">
        <authorList>
            <consortium name="EnsemblPlants"/>
        </authorList>
    </citation>
    <scope>IDENTIFICATION</scope>
</reference>
<reference evidence="1" key="1">
    <citation type="journal article" date="2013" name="Nat. Commun.">
        <title>Whole-genome sequencing of Oryza brachyantha reveals mechanisms underlying Oryza genome evolution.</title>
        <authorList>
            <person name="Chen J."/>
            <person name="Huang Q."/>
            <person name="Gao D."/>
            <person name="Wang J."/>
            <person name="Lang Y."/>
            <person name="Liu T."/>
            <person name="Li B."/>
            <person name="Bai Z."/>
            <person name="Luis Goicoechea J."/>
            <person name="Liang C."/>
            <person name="Chen C."/>
            <person name="Zhang W."/>
            <person name="Sun S."/>
            <person name="Liao Y."/>
            <person name="Zhang X."/>
            <person name="Yang L."/>
            <person name="Song C."/>
            <person name="Wang M."/>
            <person name="Shi J."/>
            <person name="Liu G."/>
            <person name="Liu J."/>
            <person name="Zhou H."/>
            <person name="Zhou W."/>
            <person name="Yu Q."/>
            <person name="An N."/>
            <person name="Chen Y."/>
            <person name="Cai Q."/>
            <person name="Wang B."/>
            <person name="Liu B."/>
            <person name="Min J."/>
            <person name="Huang Y."/>
            <person name="Wu H."/>
            <person name="Li Z."/>
            <person name="Zhang Y."/>
            <person name="Yin Y."/>
            <person name="Song W."/>
            <person name="Jiang J."/>
            <person name="Jackson S.A."/>
            <person name="Wing R.A."/>
            <person name="Wang J."/>
            <person name="Chen M."/>
        </authorList>
    </citation>
    <scope>NUCLEOTIDE SEQUENCE [LARGE SCALE GENOMIC DNA]</scope>
    <source>
        <strain evidence="1">cv. IRGC 101232</strain>
    </source>
</reference>
<accession>J3LWD1</accession>
<organism evidence="1">
    <name type="scientific">Oryza brachyantha</name>
    <name type="common">malo sina</name>
    <dbReference type="NCBI Taxonomy" id="4533"/>
    <lineage>
        <taxon>Eukaryota</taxon>
        <taxon>Viridiplantae</taxon>
        <taxon>Streptophyta</taxon>
        <taxon>Embryophyta</taxon>
        <taxon>Tracheophyta</taxon>
        <taxon>Spermatophyta</taxon>
        <taxon>Magnoliopsida</taxon>
        <taxon>Liliopsida</taxon>
        <taxon>Poales</taxon>
        <taxon>Poaceae</taxon>
        <taxon>BOP clade</taxon>
        <taxon>Oryzoideae</taxon>
        <taxon>Oryzeae</taxon>
        <taxon>Oryzinae</taxon>
        <taxon>Oryza</taxon>
    </lineage>
</organism>
<dbReference type="AlphaFoldDB" id="J3LWD1"/>
<evidence type="ECO:0000313" key="1">
    <source>
        <dbReference type="EnsemblPlants" id="OB04G14560.1"/>
    </source>
</evidence>
<protein>
    <submittedName>
        <fullName evidence="1">Uncharacterized protein</fullName>
    </submittedName>
</protein>
<dbReference type="Gramene" id="OB04G14560.1">
    <property type="protein sequence ID" value="OB04G14560.1"/>
    <property type="gene ID" value="OB04G14560"/>
</dbReference>
<sequence>MAAGGGVVGGGGVVVDGDDRYVVEPPPFLMSMAAHCDNAAGLAHGHAHDIMMLNSGATTLAPTLAWIRATVGSPEEGGVCSHMIPTGTTPVVSPGTIYVLVPEAHLNAKAVEACDTLRRERSVATHSMTSASRRWQRRRHAAMVKAGRTQAMAEAGGWHAGTCGRRDGCGFTCRI</sequence>
<dbReference type="EnsemblPlants" id="OB04G14560.1">
    <property type="protein sequence ID" value="OB04G14560.1"/>
    <property type="gene ID" value="OB04G14560"/>
</dbReference>
<dbReference type="Proteomes" id="UP000006038">
    <property type="component" value="Chromosome 4"/>
</dbReference>
<keyword evidence="2" id="KW-1185">Reference proteome</keyword>
<dbReference type="HOGENOM" id="CLU_1534867_0_0_1"/>